<reference evidence="3" key="1">
    <citation type="submission" date="2022-12" db="EMBL/GenBank/DDBJ databases">
        <title>Chromosome-level genome assembly of the bean flower thrips Megalurothrips usitatus.</title>
        <authorList>
            <person name="Ma L."/>
            <person name="Liu Q."/>
            <person name="Li H."/>
            <person name="Cai W."/>
        </authorList>
    </citation>
    <scope>NUCLEOTIDE SEQUENCE</scope>
    <source>
        <strain evidence="3">Cailab_2022a</strain>
    </source>
</reference>
<dbReference type="PANTHER" id="PTHR34929">
    <property type="entry name" value="ZGC:153157"/>
    <property type="match status" value="1"/>
</dbReference>
<feature type="region of interest" description="Disordered" evidence="1">
    <location>
        <begin position="131"/>
        <end position="157"/>
    </location>
</feature>
<keyword evidence="2" id="KW-1133">Transmembrane helix</keyword>
<evidence type="ECO:0008006" key="5">
    <source>
        <dbReference type="Google" id="ProtNLM"/>
    </source>
</evidence>
<evidence type="ECO:0000256" key="1">
    <source>
        <dbReference type="SAM" id="MobiDB-lite"/>
    </source>
</evidence>
<dbReference type="Pfam" id="PF15018">
    <property type="entry name" value="InaF-motif"/>
    <property type="match status" value="1"/>
</dbReference>
<evidence type="ECO:0000256" key="2">
    <source>
        <dbReference type="SAM" id="Phobius"/>
    </source>
</evidence>
<dbReference type="EMBL" id="JAPTSV010000003">
    <property type="protein sequence ID" value="KAJ1529214.1"/>
    <property type="molecule type" value="Genomic_DNA"/>
</dbReference>
<evidence type="ECO:0000313" key="3">
    <source>
        <dbReference type="EMBL" id="KAJ1529214.1"/>
    </source>
</evidence>
<dbReference type="Proteomes" id="UP001075354">
    <property type="component" value="Chromosome 3"/>
</dbReference>
<feature type="transmembrane region" description="Helical" evidence="2">
    <location>
        <begin position="63"/>
        <end position="89"/>
    </location>
</feature>
<keyword evidence="4" id="KW-1185">Reference proteome</keyword>
<keyword evidence="2" id="KW-0472">Membrane</keyword>
<dbReference type="InterPro" id="IPR029162">
    <property type="entry name" value="InaF-motif"/>
</dbReference>
<organism evidence="3 4">
    <name type="scientific">Megalurothrips usitatus</name>
    <name type="common">bean blossom thrips</name>
    <dbReference type="NCBI Taxonomy" id="439358"/>
    <lineage>
        <taxon>Eukaryota</taxon>
        <taxon>Metazoa</taxon>
        <taxon>Ecdysozoa</taxon>
        <taxon>Arthropoda</taxon>
        <taxon>Hexapoda</taxon>
        <taxon>Insecta</taxon>
        <taxon>Pterygota</taxon>
        <taxon>Neoptera</taxon>
        <taxon>Paraneoptera</taxon>
        <taxon>Thysanoptera</taxon>
        <taxon>Terebrantia</taxon>
        <taxon>Thripoidea</taxon>
        <taxon>Thripidae</taxon>
        <taxon>Megalurothrips</taxon>
    </lineage>
</organism>
<dbReference type="AlphaFoldDB" id="A0AAV7XSR8"/>
<protein>
    <recommendedName>
        <fullName evidence="5">Transmembrane protein INAFM2</fullName>
    </recommendedName>
</protein>
<sequence>MSSFRGLGVGNGADSLSLTVPLTPHVGLGTPTVTAASSGPAEVRLAGVDTKEKMYEPKQRKKLVRVLTVVAYLFFVSLAAAMLSLYYVFLWNPSPKGLARQLTEEQLRAQEQAALRELQRVREQRRLHEQLQLQQRGRSPQGPQQQPQVWASTPAPDYLDLTGEDHLHRLRGAAAAGGRTAP</sequence>
<name>A0AAV7XSR8_9NEOP</name>
<feature type="compositionally biased region" description="Low complexity" evidence="1">
    <location>
        <begin position="131"/>
        <end position="148"/>
    </location>
</feature>
<gene>
    <name evidence="3" type="ORF">ONE63_006018</name>
</gene>
<evidence type="ECO:0000313" key="4">
    <source>
        <dbReference type="Proteomes" id="UP001075354"/>
    </source>
</evidence>
<keyword evidence="2" id="KW-0812">Transmembrane</keyword>
<dbReference type="PANTHER" id="PTHR34929:SF1">
    <property type="entry name" value="INAF MOTIF CONTAINING 2"/>
    <property type="match status" value="1"/>
</dbReference>
<comment type="caution">
    <text evidence="3">The sequence shown here is derived from an EMBL/GenBank/DDBJ whole genome shotgun (WGS) entry which is preliminary data.</text>
</comment>
<proteinExistence type="predicted"/>
<accession>A0AAV7XSR8</accession>